<sequence length="147" mass="15992">MTPGTNDIGDWPALRATAERIRDDRARSDPAAVEAGRMTKEAARARVRVADALATLWQCVAEHRDIPELAACDAEIRADLATARAAAERVSAARPDHVPLALHAARIATLAHYHAPYRAGAHIALIRFLHACNQQARVDREPRRAAA</sequence>
<keyword evidence="2" id="KW-1185">Reference proteome</keyword>
<proteinExistence type="predicted"/>
<gene>
    <name evidence="1" type="ORF">G5C33_09310</name>
</gene>
<organism evidence="1 2">
    <name type="scientific">Stakelama tenebrarum</name>
    <dbReference type="NCBI Taxonomy" id="2711215"/>
    <lineage>
        <taxon>Bacteria</taxon>
        <taxon>Pseudomonadati</taxon>
        <taxon>Pseudomonadota</taxon>
        <taxon>Alphaproteobacteria</taxon>
        <taxon>Sphingomonadales</taxon>
        <taxon>Sphingomonadaceae</taxon>
        <taxon>Stakelama</taxon>
    </lineage>
</organism>
<reference evidence="1 2" key="1">
    <citation type="submission" date="2020-02" db="EMBL/GenBank/DDBJ databases">
        <authorList>
            <person name="Zheng R.K."/>
            <person name="Sun C.M."/>
        </authorList>
    </citation>
    <scope>NUCLEOTIDE SEQUENCE [LARGE SCALE GENOMIC DNA]</scope>
    <source>
        <strain evidence="2">zrk23</strain>
    </source>
</reference>
<evidence type="ECO:0000313" key="2">
    <source>
        <dbReference type="Proteomes" id="UP000501568"/>
    </source>
</evidence>
<name>A0A6G6Y5T7_9SPHN</name>
<protein>
    <submittedName>
        <fullName evidence="1">Uncharacterized protein</fullName>
    </submittedName>
</protein>
<accession>A0A6G6Y5T7</accession>
<dbReference type="KEGG" id="spzr:G5C33_09310"/>
<dbReference type="RefSeq" id="WP_165326956.1">
    <property type="nucleotide sequence ID" value="NZ_CP049109.1"/>
</dbReference>
<evidence type="ECO:0000313" key="1">
    <source>
        <dbReference type="EMBL" id="QIG79953.1"/>
    </source>
</evidence>
<dbReference type="AlphaFoldDB" id="A0A6G6Y5T7"/>
<dbReference type="EMBL" id="CP049109">
    <property type="protein sequence ID" value="QIG79953.1"/>
    <property type="molecule type" value="Genomic_DNA"/>
</dbReference>
<dbReference type="Proteomes" id="UP000501568">
    <property type="component" value="Chromosome"/>
</dbReference>